<protein>
    <recommendedName>
        <fullName evidence="5">Probable membrane transporter protein</fullName>
    </recommendedName>
</protein>
<dbReference type="OrthoDB" id="9788634at2"/>
<dbReference type="AlphaFoldDB" id="C7LNV2"/>
<dbReference type="RefSeq" id="WP_015774267.1">
    <property type="nucleotide sequence ID" value="NC_013173.1"/>
</dbReference>
<feature type="transmembrane region" description="Helical" evidence="5">
    <location>
        <begin position="109"/>
        <end position="126"/>
    </location>
</feature>
<feature type="transmembrane region" description="Helical" evidence="5">
    <location>
        <begin position="12"/>
        <end position="38"/>
    </location>
</feature>
<dbReference type="Pfam" id="PF01925">
    <property type="entry name" value="TauE"/>
    <property type="match status" value="1"/>
</dbReference>
<dbReference type="STRING" id="525897.Dbac_2091"/>
<name>C7LNV2_DESBD</name>
<dbReference type="GO" id="GO:0005886">
    <property type="term" value="C:plasma membrane"/>
    <property type="evidence" value="ECO:0007669"/>
    <property type="project" value="UniProtKB-SubCell"/>
</dbReference>
<dbReference type="eggNOG" id="COG0730">
    <property type="taxonomic scope" value="Bacteria"/>
</dbReference>
<keyword evidence="4 5" id="KW-0472">Membrane</keyword>
<evidence type="ECO:0000256" key="1">
    <source>
        <dbReference type="ARBA" id="ARBA00004141"/>
    </source>
</evidence>
<dbReference type="KEGG" id="dba:Dbac_2091"/>
<evidence type="ECO:0000256" key="2">
    <source>
        <dbReference type="ARBA" id="ARBA00022692"/>
    </source>
</evidence>
<evidence type="ECO:0000256" key="4">
    <source>
        <dbReference type="ARBA" id="ARBA00023136"/>
    </source>
</evidence>
<gene>
    <name evidence="6" type="ordered locus">Dbac_2091</name>
</gene>
<comment type="similarity">
    <text evidence="5">Belongs to the 4-toluene sulfonate uptake permease (TSUP) (TC 2.A.102) family.</text>
</comment>
<evidence type="ECO:0000256" key="3">
    <source>
        <dbReference type="ARBA" id="ARBA00022989"/>
    </source>
</evidence>
<keyword evidence="5" id="KW-1003">Cell membrane</keyword>
<feature type="transmembrane region" description="Helical" evidence="5">
    <location>
        <begin position="81"/>
        <end position="103"/>
    </location>
</feature>
<sequence>MYFETAGIEVSLWLPPLAAFVVSFFTSMGGVSGAFLLLPFQMSFLGYTAPSVSATNQLFNIVAIPSGVYRYLKEKRMVWPLTWVVVVGTLPGVLLGAVIRVSYLPDPKNFKVFAGLVLAYIGFRMIRDLLKHKEKKSESTFRQSVKDSRGGAAAGQVTVKEFSMKRISYEFFGETYTCSTMTIFTMSLVVGVVGGVYGIGGGSIIAPFFVSICGLPVYTVAGAALMGTLVTSVAGVAFYQFLAAFHAGQSIAPDWGLGILFGLGGMCGMYCGARMQKHVPARLIKAMLCVIILGTALKYMAEYFG</sequence>
<organism evidence="6 7">
    <name type="scientific">Desulfomicrobium baculatum (strain DSM 4028 / VKM B-1378 / X)</name>
    <name type="common">Desulfovibrio baculatus</name>
    <dbReference type="NCBI Taxonomy" id="525897"/>
    <lineage>
        <taxon>Bacteria</taxon>
        <taxon>Pseudomonadati</taxon>
        <taxon>Thermodesulfobacteriota</taxon>
        <taxon>Desulfovibrionia</taxon>
        <taxon>Desulfovibrionales</taxon>
        <taxon>Desulfomicrobiaceae</taxon>
        <taxon>Desulfomicrobium</taxon>
    </lineage>
</organism>
<dbReference type="InterPro" id="IPR002781">
    <property type="entry name" value="TM_pro_TauE-like"/>
</dbReference>
<reference evidence="6 7" key="1">
    <citation type="journal article" date="2009" name="Stand. Genomic Sci.">
        <title>Complete genome sequence of Desulfomicrobium baculatum type strain (X).</title>
        <authorList>
            <person name="Copeland A."/>
            <person name="Spring S."/>
            <person name="Goker M."/>
            <person name="Schneider S."/>
            <person name="Lapidus A."/>
            <person name="Del Rio T.G."/>
            <person name="Tice H."/>
            <person name="Cheng J.F."/>
            <person name="Chen F."/>
            <person name="Nolan M."/>
            <person name="Bruce D."/>
            <person name="Goodwin L."/>
            <person name="Pitluck S."/>
            <person name="Ivanova N."/>
            <person name="Mavrommatis K."/>
            <person name="Ovchinnikova G."/>
            <person name="Pati A."/>
            <person name="Chen A."/>
            <person name="Palaniappan K."/>
            <person name="Land M."/>
            <person name="Hauser L."/>
            <person name="Chang Y.J."/>
            <person name="Jeffries C.C."/>
            <person name="Meincke L."/>
            <person name="Sims D."/>
            <person name="Brettin T."/>
            <person name="Detter J.C."/>
            <person name="Han C."/>
            <person name="Chain P."/>
            <person name="Bristow J."/>
            <person name="Eisen J.A."/>
            <person name="Markowitz V."/>
            <person name="Hugenholtz P."/>
            <person name="Kyrpides N.C."/>
            <person name="Klenk H.P."/>
            <person name="Lucas S."/>
        </authorList>
    </citation>
    <scope>NUCLEOTIDE SEQUENCE [LARGE SCALE GENOMIC DNA]</scope>
    <source>
        <strain evidence="7">DSM 4028 / VKM B-1378 / X</strain>
    </source>
</reference>
<evidence type="ECO:0000313" key="6">
    <source>
        <dbReference type="EMBL" id="ACU90176.1"/>
    </source>
</evidence>
<feature type="transmembrane region" description="Helical" evidence="5">
    <location>
        <begin position="196"/>
        <end position="218"/>
    </location>
</feature>
<dbReference type="PANTHER" id="PTHR43483:SF3">
    <property type="entry name" value="MEMBRANE TRANSPORTER PROTEIN HI_0806-RELATED"/>
    <property type="match status" value="1"/>
</dbReference>
<keyword evidence="7" id="KW-1185">Reference proteome</keyword>
<comment type="subcellular location">
    <subcellularLocation>
        <location evidence="5">Cell membrane</location>
        <topology evidence="5">Multi-pass membrane protein</topology>
    </subcellularLocation>
    <subcellularLocation>
        <location evidence="1">Membrane</location>
        <topology evidence="1">Multi-pass membrane protein</topology>
    </subcellularLocation>
</comment>
<dbReference type="HOGENOM" id="CLU_076046_0_0_7"/>
<dbReference type="Proteomes" id="UP000002216">
    <property type="component" value="Chromosome"/>
</dbReference>
<proteinExistence type="inferred from homology"/>
<accession>C7LNV2</accession>
<dbReference type="EMBL" id="CP001629">
    <property type="protein sequence ID" value="ACU90176.1"/>
    <property type="molecule type" value="Genomic_DNA"/>
</dbReference>
<keyword evidence="2 5" id="KW-0812">Transmembrane</keyword>
<evidence type="ECO:0000256" key="5">
    <source>
        <dbReference type="RuleBase" id="RU363041"/>
    </source>
</evidence>
<keyword evidence="3 5" id="KW-1133">Transmembrane helix</keyword>
<feature type="transmembrane region" description="Helical" evidence="5">
    <location>
        <begin position="225"/>
        <end position="245"/>
    </location>
</feature>
<evidence type="ECO:0000313" key="7">
    <source>
        <dbReference type="Proteomes" id="UP000002216"/>
    </source>
</evidence>
<feature type="transmembrane region" description="Helical" evidence="5">
    <location>
        <begin position="283"/>
        <end position="301"/>
    </location>
</feature>
<dbReference type="PANTHER" id="PTHR43483">
    <property type="entry name" value="MEMBRANE TRANSPORTER PROTEIN HI_0806-RELATED"/>
    <property type="match status" value="1"/>
</dbReference>